<accession>A0A8T3VRZ2</accession>
<organism evidence="1 2">
    <name type="scientific">Methanobrevibacter olleyae</name>
    <dbReference type="NCBI Taxonomy" id="294671"/>
    <lineage>
        <taxon>Archaea</taxon>
        <taxon>Methanobacteriati</taxon>
        <taxon>Methanobacteriota</taxon>
        <taxon>Methanomada group</taxon>
        <taxon>Methanobacteria</taxon>
        <taxon>Methanobacteriales</taxon>
        <taxon>Methanobacteriaceae</taxon>
        <taxon>Methanobrevibacter</taxon>
    </lineage>
</organism>
<protein>
    <submittedName>
        <fullName evidence="1">Uncharacterized protein</fullName>
    </submittedName>
</protein>
<comment type="caution">
    <text evidence="1">The sequence shown here is derived from an EMBL/GenBank/DDBJ whole genome shotgun (WGS) entry which is preliminary data.</text>
</comment>
<reference evidence="1" key="1">
    <citation type="submission" date="2019-04" db="EMBL/GenBank/DDBJ databases">
        <title>Evolution of Biomass-Degrading Anaerobic Consortia Revealed by Metagenomics.</title>
        <authorList>
            <person name="Peng X."/>
        </authorList>
    </citation>
    <scope>NUCLEOTIDE SEQUENCE</scope>
    <source>
        <strain evidence="1">SIG14</strain>
    </source>
</reference>
<dbReference type="AlphaFoldDB" id="A0A8T3VRZ2"/>
<name>A0A8T3VRZ2_METOL</name>
<proteinExistence type="predicted"/>
<gene>
    <name evidence="1" type="ORF">E7Z75_10275</name>
</gene>
<evidence type="ECO:0000313" key="2">
    <source>
        <dbReference type="Proteomes" id="UP000732619"/>
    </source>
</evidence>
<dbReference type="EMBL" id="SUTG01000102">
    <property type="protein sequence ID" value="MBE6513507.1"/>
    <property type="molecule type" value="Genomic_DNA"/>
</dbReference>
<dbReference type="Proteomes" id="UP000732619">
    <property type="component" value="Unassembled WGS sequence"/>
</dbReference>
<evidence type="ECO:0000313" key="1">
    <source>
        <dbReference type="EMBL" id="MBE6513507.1"/>
    </source>
</evidence>
<sequence>MELLSDDEKYDEDKLKSMFDGLSDAEKEKLDQYSFDDMIDYKLEIGNQEIQEKIETKEKMLESNPFLNCIEMNHDKFYGGLLGNGETYENGMQKINLSWKQTCKELLVESIKIYCTPYKKEYYIKTGENGLKYIGNNYESYLENLYSMISFQYTTLIPFSSFISNIKNLRVYEDLEPNRDYILFNDCLLNVDTGETIDKSNINAEKVPYAIIDYNYLQEDKEVQEYITDLFERIDTNNLLKSLMYGMFNKRVLKKTSAIFNIQKSNTGKTLIVTPFTEIGLFRNVNHEMLKGNDKSELFKQYYTIVFEEIQEKVINGSGFNSLVDDTSIAVPRKYKDAIDIPKELKPVVYINGESMPNFKGRTKGSYNRFVFTPNYKEPLTEKDYEYLHDKAETVGVELIRHLIKYMKDVGKVVIMINIKNSIKSEKEIFEMKENKVRIMFEYIKQDPLIDRNETYCISETILVELIKELQHQGNITVDLFNSDTSIKQFIKKTLIENMDTDIDEKETLVKKVTKDGEKQKSCRLKYIYQLTEKGKEIVTDLGYEISSLRYQ</sequence>